<feature type="domain" description="LptD C-terminal" evidence="6">
    <location>
        <begin position="287"/>
        <end position="656"/>
    </location>
</feature>
<keyword evidence="1 4" id="KW-0732">Signal</keyword>
<dbReference type="HAMAP" id="MF_01411">
    <property type="entry name" value="LPS_assembly_LptD"/>
    <property type="match status" value="1"/>
</dbReference>
<comment type="caution">
    <text evidence="7">The sequence shown here is derived from an EMBL/GenBank/DDBJ whole genome shotgun (WGS) entry which is preliminary data.</text>
</comment>
<dbReference type="InterPro" id="IPR020889">
    <property type="entry name" value="LipoPS_assembly_LptD"/>
</dbReference>
<proteinExistence type="inferred from homology"/>
<dbReference type="Proteomes" id="UP001596456">
    <property type="component" value="Unassembled WGS sequence"/>
</dbReference>
<evidence type="ECO:0000313" key="7">
    <source>
        <dbReference type="EMBL" id="MFC7332222.1"/>
    </source>
</evidence>
<keyword evidence="2 4" id="KW-0472">Membrane</keyword>
<name>A0ABW2KSW5_9PROT</name>
<evidence type="ECO:0000259" key="6">
    <source>
        <dbReference type="Pfam" id="PF04453"/>
    </source>
</evidence>
<dbReference type="InterPro" id="IPR007543">
    <property type="entry name" value="LptD_C"/>
</dbReference>
<keyword evidence="8" id="KW-1185">Reference proteome</keyword>
<feature type="signal peptide" evidence="4">
    <location>
        <begin position="1"/>
        <end position="23"/>
    </location>
</feature>
<comment type="function">
    <text evidence="4">Involved in the assembly of lipopolysaccharide (LPS) at the surface of the outer membrane.</text>
</comment>
<dbReference type="PANTHER" id="PTHR30189:SF1">
    <property type="entry name" value="LPS-ASSEMBLY PROTEIN LPTD"/>
    <property type="match status" value="1"/>
</dbReference>
<keyword evidence="3 4" id="KW-0998">Cell outer membrane</keyword>
<comment type="subunit">
    <text evidence="4">Component of the lipopolysaccharide transport and assembly complex.</text>
</comment>
<evidence type="ECO:0000259" key="5">
    <source>
        <dbReference type="Pfam" id="PF03968"/>
    </source>
</evidence>
<comment type="caution">
    <text evidence="4">Lacks conserved residue(s) required for the propagation of feature annotation.</text>
</comment>
<gene>
    <name evidence="4" type="primary">lptD</name>
    <name evidence="7" type="ORF">ACFQPS_03545</name>
</gene>
<dbReference type="Pfam" id="PF03968">
    <property type="entry name" value="LptD_N"/>
    <property type="match status" value="1"/>
</dbReference>
<dbReference type="InterPro" id="IPR050218">
    <property type="entry name" value="LptD"/>
</dbReference>
<comment type="similarity">
    <text evidence="4">Belongs to the LptD family.</text>
</comment>
<dbReference type="InterPro" id="IPR005653">
    <property type="entry name" value="OstA-like_N"/>
</dbReference>
<evidence type="ECO:0000256" key="3">
    <source>
        <dbReference type="ARBA" id="ARBA00023237"/>
    </source>
</evidence>
<evidence type="ECO:0000256" key="1">
    <source>
        <dbReference type="ARBA" id="ARBA00022729"/>
    </source>
</evidence>
<protein>
    <recommendedName>
        <fullName evidence="4">LPS-assembly protein LptD</fullName>
    </recommendedName>
</protein>
<reference evidence="8" key="1">
    <citation type="journal article" date="2019" name="Int. J. Syst. Evol. Microbiol.">
        <title>The Global Catalogue of Microorganisms (GCM) 10K type strain sequencing project: providing services to taxonomists for standard genome sequencing and annotation.</title>
        <authorList>
            <consortium name="The Broad Institute Genomics Platform"/>
            <consortium name="The Broad Institute Genome Sequencing Center for Infectious Disease"/>
            <person name="Wu L."/>
            <person name="Ma J."/>
        </authorList>
    </citation>
    <scope>NUCLEOTIDE SEQUENCE [LARGE SCALE GENOMIC DNA]</scope>
    <source>
        <strain evidence="8">CGMCC 1.16275</strain>
    </source>
</reference>
<feature type="chain" id="PRO_5044903247" description="LPS-assembly protein LptD" evidence="4">
    <location>
        <begin position="24"/>
        <end position="736"/>
    </location>
</feature>
<comment type="subcellular location">
    <subcellularLocation>
        <location evidence="4">Cell outer membrane</location>
    </subcellularLocation>
</comment>
<dbReference type="RefSeq" id="WP_377356486.1">
    <property type="nucleotide sequence ID" value="NZ_JBHTCM010000004.1"/>
</dbReference>
<dbReference type="EMBL" id="JBHTCM010000004">
    <property type="protein sequence ID" value="MFC7332222.1"/>
    <property type="molecule type" value="Genomic_DNA"/>
</dbReference>
<dbReference type="PANTHER" id="PTHR30189">
    <property type="entry name" value="LPS-ASSEMBLY PROTEIN"/>
    <property type="match status" value="1"/>
</dbReference>
<dbReference type="Gene3D" id="2.60.450.10">
    <property type="entry name" value="Lipopolysaccharide (LPS) transport protein A like domain"/>
    <property type="match status" value="1"/>
</dbReference>
<evidence type="ECO:0000256" key="2">
    <source>
        <dbReference type="ARBA" id="ARBA00023136"/>
    </source>
</evidence>
<sequence length="736" mass="81274" precursor="true">MTSPRRILGAAALLGLLADPAIAQTAQDGQPVLLSADSLDYNEDLGIVTARGHVELAQGSRILLADTVSYSEKTNVVTASGNVSLLEPSGEVVFADYVELTDDMRQGFVDKVRLLMTDNSRLAGAQGERVDGRFTRIERGVYSPCELCKEDPTQPPIWQIRAARVTHDQESRDVYYRDAVLEIAGIPVAYTPFFAHPDPTVERRSGFLAPGGGFGSDLGTFARLYYFFDITPSQDFTLEMTPSTEDGLLLGGEYRQRFTNGSLRLSGSATYADLTEGFGEEQRREKKFRGHLFGSGRFNIDNEWRWGFDVQRVTDSSHLRRYDYSDEDLLTSRGFLEWFRARDYFSVNAYSFQDLRPGNEEEEPLVMPLATFGALGEPGAFLGGTWSLDGNLLALWRNDGTDTRRASSEVGWRRDFVAPIGLVTSVMGSLRGDAYWIGDLRTNGANAADAGSDSTELRLFPQTQVTMSLPLVRQAGTVQQLIEPIVAFTAAPKLDSDDVPNEDSQDIEFDHTNLFLTSRFPGVDRLEGGQRVTYGLRAGFYGFGGGSSTLFLGQSYRLQRDNDFPAGSGLEGRQSDIVGRIEVTPSPWLDFSYGFRLDSETLDQRRHDVFGVAGPPEFRVSGSYIYLDKLTLEDGTATRNREELTLGVNSAFSENWSVGVSHRRDLATGGGAVSSGMMLTYQDECLTFQLIGERDFTRRSGLDTGDKIYFRLVFKNLGEFLSPALSGDVFGQGQGS</sequence>
<accession>A0ABW2KSW5</accession>
<dbReference type="Pfam" id="PF04453">
    <property type="entry name" value="LptD"/>
    <property type="match status" value="1"/>
</dbReference>
<evidence type="ECO:0000313" key="8">
    <source>
        <dbReference type="Proteomes" id="UP001596456"/>
    </source>
</evidence>
<organism evidence="7 8">
    <name type="scientific">Rhodocista pekingensis</name>
    <dbReference type="NCBI Taxonomy" id="201185"/>
    <lineage>
        <taxon>Bacteria</taxon>
        <taxon>Pseudomonadati</taxon>
        <taxon>Pseudomonadota</taxon>
        <taxon>Alphaproteobacteria</taxon>
        <taxon>Rhodospirillales</taxon>
        <taxon>Azospirillaceae</taxon>
        <taxon>Rhodocista</taxon>
    </lineage>
</organism>
<evidence type="ECO:0000256" key="4">
    <source>
        <dbReference type="HAMAP-Rule" id="MF_01411"/>
    </source>
</evidence>
<feature type="domain" description="Organic solvent tolerance-like N-terminal" evidence="5">
    <location>
        <begin position="35"/>
        <end position="112"/>
    </location>
</feature>